<sequence length="87" mass="9343">MLQILDLENNEIFAQISSEKSTTVLGGIVGVDLANIQDGINNVSNSLSLFSLDGNKLFTIDFSRLTINFVIMLPIGTPEVVSLTNAS</sequence>
<proteinExistence type="predicted"/>
<name>A0A9Q6EKL7_NOSLI</name>
<dbReference type="RefSeq" id="WP_099067952.1">
    <property type="nucleotide sequence ID" value="NZ_LAHD01000047.1"/>
</dbReference>
<dbReference type="GeneID" id="57093887"/>
<reference evidence="1 2" key="1">
    <citation type="submission" date="2015-02" db="EMBL/GenBank/DDBJ databases">
        <title>Nostoc linckia genome annotation.</title>
        <authorList>
            <person name="Zhou Z."/>
        </authorList>
    </citation>
    <scope>NUCLEOTIDE SEQUENCE [LARGE SCALE GENOMIC DNA]</scope>
    <source>
        <strain evidence="2">z8</strain>
    </source>
</reference>
<dbReference type="AlphaFoldDB" id="A0A9Q6EKL7"/>
<dbReference type="Proteomes" id="UP000222310">
    <property type="component" value="Unassembled WGS sequence"/>
</dbReference>
<dbReference type="EMBL" id="LAHD01000047">
    <property type="protein sequence ID" value="PHK02839.1"/>
    <property type="molecule type" value="Genomic_DNA"/>
</dbReference>
<evidence type="ECO:0000313" key="2">
    <source>
        <dbReference type="Proteomes" id="UP000222310"/>
    </source>
</evidence>
<gene>
    <name evidence="1" type="ORF">VF08_17495</name>
</gene>
<evidence type="ECO:0000313" key="1">
    <source>
        <dbReference type="EMBL" id="PHK02839.1"/>
    </source>
</evidence>
<comment type="caution">
    <text evidence="1">The sequence shown here is derived from an EMBL/GenBank/DDBJ whole genome shotgun (WGS) entry which is preliminary data.</text>
</comment>
<accession>A0A9Q6EKL7</accession>
<protein>
    <submittedName>
        <fullName evidence="1">Uncharacterized protein</fullName>
    </submittedName>
</protein>
<organism evidence="1 2">
    <name type="scientific">Nostoc linckia z8</name>
    <dbReference type="NCBI Taxonomy" id="1628746"/>
    <lineage>
        <taxon>Bacteria</taxon>
        <taxon>Bacillati</taxon>
        <taxon>Cyanobacteriota</taxon>
        <taxon>Cyanophyceae</taxon>
        <taxon>Nostocales</taxon>
        <taxon>Nostocaceae</taxon>
        <taxon>Nostoc</taxon>
    </lineage>
</organism>